<protein>
    <recommendedName>
        <fullName evidence="3">Disease resistance protein</fullName>
    </recommendedName>
</protein>
<evidence type="ECO:0000313" key="2">
    <source>
        <dbReference type="Proteomes" id="UP000289738"/>
    </source>
</evidence>
<dbReference type="Gene3D" id="3.80.10.10">
    <property type="entry name" value="Ribonuclease Inhibitor"/>
    <property type="match status" value="1"/>
</dbReference>
<dbReference type="EMBL" id="SDMP01000004">
    <property type="protein sequence ID" value="RYR61030.1"/>
    <property type="molecule type" value="Genomic_DNA"/>
</dbReference>
<reference evidence="1 2" key="1">
    <citation type="submission" date="2019-01" db="EMBL/GenBank/DDBJ databases">
        <title>Sequencing of cultivated peanut Arachis hypogaea provides insights into genome evolution and oil improvement.</title>
        <authorList>
            <person name="Chen X."/>
        </authorList>
    </citation>
    <scope>NUCLEOTIDE SEQUENCE [LARGE SCALE GENOMIC DNA]</scope>
    <source>
        <strain evidence="2">cv. Fuhuasheng</strain>
        <tissue evidence="1">Leaves</tissue>
    </source>
</reference>
<evidence type="ECO:0008006" key="3">
    <source>
        <dbReference type="Google" id="ProtNLM"/>
    </source>
</evidence>
<comment type="caution">
    <text evidence="1">The sequence shown here is derived from an EMBL/GenBank/DDBJ whole genome shotgun (WGS) entry which is preliminary data.</text>
</comment>
<dbReference type="AlphaFoldDB" id="A0A445DCY6"/>
<accession>A0A445DCY6</accession>
<evidence type="ECO:0000313" key="1">
    <source>
        <dbReference type="EMBL" id="RYR61030.1"/>
    </source>
</evidence>
<dbReference type="Proteomes" id="UP000289738">
    <property type="component" value="Chromosome A04"/>
</dbReference>
<dbReference type="InterPro" id="IPR032675">
    <property type="entry name" value="LRR_dom_sf"/>
</dbReference>
<sequence length="104" mass="11216">MKQLSILNRIETGIEEVPTTLGNSAGVSELGLTRCDKLTSLPFPLGCFVGLKKLELSRLVELSCVPHSTHGIESLTVYDWSESPNIVGLLCSLSRLTSLSSLTL</sequence>
<gene>
    <name evidence="1" type="ORF">Ahy_A04g018126</name>
</gene>
<proteinExistence type="predicted"/>
<organism evidence="1 2">
    <name type="scientific">Arachis hypogaea</name>
    <name type="common">Peanut</name>
    <dbReference type="NCBI Taxonomy" id="3818"/>
    <lineage>
        <taxon>Eukaryota</taxon>
        <taxon>Viridiplantae</taxon>
        <taxon>Streptophyta</taxon>
        <taxon>Embryophyta</taxon>
        <taxon>Tracheophyta</taxon>
        <taxon>Spermatophyta</taxon>
        <taxon>Magnoliopsida</taxon>
        <taxon>eudicotyledons</taxon>
        <taxon>Gunneridae</taxon>
        <taxon>Pentapetalae</taxon>
        <taxon>rosids</taxon>
        <taxon>fabids</taxon>
        <taxon>Fabales</taxon>
        <taxon>Fabaceae</taxon>
        <taxon>Papilionoideae</taxon>
        <taxon>50 kb inversion clade</taxon>
        <taxon>dalbergioids sensu lato</taxon>
        <taxon>Dalbergieae</taxon>
        <taxon>Pterocarpus clade</taxon>
        <taxon>Arachis</taxon>
    </lineage>
</organism>
<keyword evidence="2" id="KW-1185">Reference proteome</keyword>
<name>A0A445DCY6_ARAHY</name>
<dbReference type="SUPFAM" id="SSF52058">
    <property type="entry name" value="L domain-like"/>
    <property type="match status" value="1"/>
</dbReference>